<evidence type="ECO:0000313" key="1">
    <source>
        <dbReference type="EMBL" id="KHG06795.1"/>
    </source>
</evidence>
<sequence length="86" mass="10357">MHVPDMSYTSSCLNVNAMSQTWSYTSSKITRMSWHEFSIYFLRFKWEFYYLNIHHTYSLPQTSNLCYINSNTYNNNVVVLFTYNLP</sequence>
<dbReference type="Proteomes" id="UP000032142">
    <property type="component" value="Unassembled WGS sequence"/>
</dbReference>
<keyword evidence="2" id="KW-1185">Reference proteome</keyword>
<organism evidence="1 2">
    <name type="scientific">Gossypium arboreum</name>
    <name type="common">Tree cotton</name>
    <name type="synonym">Gossypium nanking</name>
    <dbReference type="NCBI Taxonomy" id="29729"/>
    <lineage>
        <taxon>Eukaryota</taxon>
        <taxon>Viridiplantae</taxon>
        <taxon>Streptophyta</taxon>
        <taxon>Embryophyta</taxon>
        <taxon>Tracheophyta</taxon>
        <taxon>Spermatophyta</taxon>
        <taxon>Magnoliopsida</taxon>
        <taxon>eudicotyledons</taxon>
        <taxon>Gunneridae</taxon>
        <taxon>Pentapetalae</taxon>
        <taxon>rosids</taxon>
        <taxon>malvids</taxon>
        <taxon>Malvales</taxon>
        <taxon>Malvaceae</taxon>
        <taxon>Malvoideae</taxon>
        <taxon>Gossypium</taxon>
    </lineage>
</organism>
<proteinExistence type="predicted"/>
<comment type="caution">
    <text evidence="1">The sequence shown here is derived from an EMBL/GenBank/DDBJ whole genome shotgun (WGS) entry which is preliminary data.</text>
</comment>
<dbReference type="AlphaFoldDB" id="A0A0B0N1F3"/>
<gene>
    <name evidence="1" type="ORF">F383_33215</name>
</gene>
<reference evidence="2" key="1">
    <citation type="submission" date="2014-09" db="EMBL/GenBank/DDBJ databases">
        <authorList>
            <person name="Mudge J."/>
            <person name="Ramaraj T."/>
            <person name="Lindquist I.E."/>
            <person name="Bharti A.K."/>
            <person name="Sundararajan A."/>
            <person name="Cameron C.T."/>
            <person name="Woodward J.E."/>
            <person name="May G.D."/>
            <person name="Brubaker C."/>
            <person name="Broadhvest J."/>
            <person name="Wilkins T.A."/>
        </authorList>
    </citation>
    <scope>NUCLEOTIDE SEQUENCE</scope>
    <source>
        <strain evidence="2">cv. AKA8401</strain>
    </source>
</reference>
<protein>
    <submittedName>
        <fullName evidence="1">Uncharacterized protein</fullName>
    </submittedName>
</protein>
<name>A0A0B0N1F3_GOSAR</name>
<dbReference type="EMBL" id="JRRC01460268">
    <property type="protein sequence ID" value="KHG06795.1"/>
    <property type="molecule type" value="Genomic_DNA"/>
</dbReference>
<accession>A0A0B0N1F3</accession>
<evidence type="ECO:0000313" key="2">
    <source>
        <dbReference type="Proteomes" id="UP000032142"/>
    </source>
</evidence>